<name>A0A170VUF7_TRIIF</name>
<protein>
    <submittedName>
        <fullName evidence="1">Peregrin protein</fullName>
    </submittedName>
</protein>
<reference evidence="1" key="2">
    <citation type="journal article" date="2017" name="J. Med. Entomol.">
        <title>Transcriptome Analysis of the Triatoma infestans (Hemiptera: Reduviidae) Integument.</title>
        <authorList>
            <person name="Calderon-Fernandez G.M."/>
            <person name="Moriconi D.E."/>
            <person name="Dulbecco A.B."/>
            <person name="Juarez M.P."/>
        </authorList>
    </citation>
    <scope>NUCLEOTIDE SEQUENCE</scope>
    <source>
        <strain evidence="1">Int1</strain>
        <tissue evidence="1">Integument</tissue>
    </source>
</reference>
<sequence length="39" mass="4830">MEELRNQLKYWQCLSTRLGKEHAFYCELVRKRENLNESL</sequence>
<reference evidence="1" key="1">
    <citation type="submission" date="2016-04" db="EMBL/GenBank/DDBJ databases">
        <authorList>
            <person name="Calderon-Fernandez G.M.Sr."/>
        </authorList>
    </citation>
    <scope>NUCLEOTIDE SEQUENCE</scope>
    <source>
        <strain evidence="1">Int1</strain>
        <tissue evidence="1">Integument</tissue>
    </source>
</reference>
<evidence type="ECO:0000313" key="1">
    <source>
        <dbReference type="EMBL" id="JAR96951.1"/>
    </source>
</evidence>
<dbReference type="AlphaFoldDB" id="A0A170VUF7"/>
<organism evidence="1">
    <name type="scientific">Triatoma infestans</name>
    <name type="common">Assassin bug</name>
    <dbReference type="NCBI Taxonomy" id="30076"/>
    <lineage>
        <taxon>Eukaryota</taxon>
        <taxon>Metazoa</taxon>
        <taxon>Ecdysozoa</taxon>
        <taxon>Arthropoda</taxon>
        <taxon>Hexapoda</taxon>
        <taxon>Insecta</taxon>
        <taxon>Pterygota</taxon>
        <taxon>Neoptera</taxon>
        <taxon>Paraneoptera</taxon>
        <taxon>Hemiptera</taxon>
        <taxon>Heteroptera</taxon>
        <taxon>Panheteroptera</taxon>
        <taxon>Cimicomorpha</taxon>
        <taxon>Reduviidae</taxon>
        <taxon>Triatominae</taxon>
        <taxon>Triatoma</taxon>
    </lineage>
</organism>
<proteinExistence type="predicted"/>
<dbReference type="EMBL" id="GEMB01006387">
    <property type="protein sequence ID" value="JAR96951.1"/>
    <property type="molecule type" value="Transcribed_RNA"/>
</dbReference>
<accession>A0A170VUF7</accession>